<sequence>MTRTGKPRELFNFPMMMSSLLFSLQNAVVVAFHFITANYFHPLPVPSSASGKMKRIVIVGGSFAGVETAHRILKQAAKTSIAPLKITLVSRDSHFYWNIAAPRGIVPGQLSDEQLFQPIAAGFSQYPSSQFEFVLGTATGVDSVSKQLRVSEAGGKEIVLDYDFLIIGTGASTKADTPFKSRGSTEATKQALHDYQARIKAAKTIAVAGAGPTGVETAGELAFEYGHTKKIILISSSSGLLDGPARPPSISKAAEKALQALDVDIRLNSKVKDERQLPDSRQEIIFSSGDKVVVDMYIPAFGVKPNSSFVPAEFLDPQGFIMVDEFLAVKGASGIFALGDVSDSEPPQILIVQGQSKHLARNMILTLSDKPVLPYKVFPRAMMGVNIGKNSGTGHVGSLRLPSFLVAMLRRTLFVEKLPKTVDGSIL</sequence>
<comment type="caution">
    <text evidence="7">The sequence shown here is derived from an EMBL/GenBank/DDBJ whole genome shotgun (WGS) entry which is preliminary data.</text>
</comment>
<evidence type="ECO:0000256" key="3">
    <source>
        <dbReference type="ARBA" id="ARBA00022827"/>
    </source>
</evidence>
<gene>
    <name evidence="7" type="ORF">SCAR479_02821</name>
</gene>
<comment type="similarity">
    <text evidence="1">Belongs to the FAD-dependent oxidoreductase family.</text>
</comment>
<dbReference type="PANTHER" id="PTHR43735">
    <property type="entry name" value="APOPTOSIS-INDUCING FACTOR 1"/>
    <property type="match status" value="1"/>
</dbReference>
<keyword evidence="3" id="KW-0274">FAD</keyword>
<keyword evidence="5" id="KW-0812">Transmembrane</keyword>
<dbReference type="InterPro" id="IPR023753">
    <property type="entry name" value="FAD/NAD-binding_dom"/>
</dbReference>
<keyword evidence="5" id="KW-0472">Membrane</keyword>
<keyword evidence="2" id="KW-0285">Flavoprotein</keyword>
<name>A0ABR2Y281_9PEZI</name>
<dbReference type="Gene3D" id="3.50.50.100">
    <property type="match status" value="1"/>
</dbReference>
<evidence type="ECO:0000256" key="1">
    <source>
        <dbReference type="ARBA" id="ARBA00006442"/>
    </source>
</evidence>
<evidence type="ECO:0000259" key="6">
    <source>
        <dbReference type="Pfam" id="PF07992"/>
    </source>
</evidence>
<dbReference type="PRINTS" id="PR00411">
    <property type="entry name" value="PNDRDTASEI"/>
</dbReference>
<dbReference type="Pfam" id="PF07992">
    <property type="entry name" value="Pyr_redox_2"/>
    <property type="match status" value="1"/>
</dbReference>
<dbReference type="PANTHER" id="PTHR43735:SF3">
    <property type="entry name" value="FERROPTOSIS SUPPRESSOR PROTEIN 1"/>
    <property type="match status" value="1"/>
</dbReference>
<keyword evidence="4" id="KW-0560">Oxidoreductase</keyword>
<evidence type="ECO:0000256" key="4">
    <source>
        <dbReference type="ARBA" id="ARBA00023002"/>
    </source>
</evidence>
<dbReference type="Proteomes" id="UP001465668">
    <property type="component" value="Unassembled WGS sequence"/>
</dbReference>
<organism evidence="7 8">
    <name type="scientific">Seiridium cardinale</name>
    <dbReference type="NCBI Taxonomy" id="138064"/>
    <lineage>
        <taxon>Eukaryota</taxon>
        <taxon>Fungi</taxon>
        <taxon>Dikarya</taxon>
        <taxon>Ascomycota</taxon>
        <taxon>Pezizomycotina</taxon>
        <taxon>Sordariomycetes</taxon>
        <taxon>Xylariomycetidae</taxon>
        <taxon>Amphisphaeriales</taxon>
        <taxon>Sporocadaceae</taxon>
        <taxon>Seiridium</taxon>
    </lineage>
</organism>
<feature type="transmembrane region" description="Helical" evidence="5">
    <location>
        <begin position="20"/>
        <end position="40"/>
    </location>
</feature>
<accession>A0ABR2Y281</accession>
<evidence type="ECO:0000256" key="2">
    <source>
        <dbReference type="ARBA" id="ARBA00022630"/>
    </source>
</evidence>
<dbReference type="EMBL" id="JARVKM010000007">
    <property type="protein sequence ID" value="KAK9780184.1"/>
    <property type="molecule type" value="Genomic_DNA"/>
</dbReference>
<protein>
    <submittedName>
        <fullName evidence="7">Apoptosis-inducing factor 2</fullName>
    </submittedName>
</protein>
<reference evidence="7 8" key="1">
    <citation type="submission" date="2024-02" db="EMBL/GenBank/DDBJ databases">
        <title>First draft genome assembly of two strains of Seiridium cardinale.</title>
        <authorList>
            <person name="Emiliani G."/>
            <person name="Scali E."/>
        </authorList>
    </citation>
    <scope>NUCLEOTIDE SEQUENCE [LARGE SCALE GENOMIC DNA]</scope>
    <source>
        <strain evidence="7 8">BM-138-000479</strain>
    </source>
</reference>
<keyword evidence="8" id="KW-1185">Reference proteome</keyword>
<feature type="domain" description="FAD/NAD(P)-binding" evidence="6">
    <location>
        <begin position="55"/>
        <end position="349"/>
    </location>
</feature>
<evidence type="ECO:0000313" key="8">
    <source>
        <dbReference type="Proteomes" id="UP001465668"/>
    </source>
</evidence>
<evidence type="ECO:0000256" key="5">
    <source>
        <dbReference type="SAM" id="Phobius"/>
    </source>
</evidence>
<dbReference type="PRINTS" id="PR00368">
    <property type="entry name" value="FADPNR"/>
</dbReference>
<dbReference type="InterPro" id="IPR036188">
    <property type="entry name" value="FAD/NAD-bd_sf"/>
</dbReference>
<keyword evidence="5" id="KW-1133">Transmembrane helix</keyword>
<evidence type="ECO:0000313" key="7">
    <source>
        <dbReference type="EMBL" id="KAK9780184.1"/>
    </source>
</evidence>
<proteinExistence type="inferred from homology"/>
<dbReference type="SUPFAM" id="SSF51905">
    <property type="entry name" value="FAD/NAD(P)-binding domain"/>
    <property type="match status" value="1"/>
</dbReference>